<keyword evidence="7" id="KW-1185">Reference proteome</keyword>
<evidence type="ECO:0000256" key="1">
    <source>
        <dbReference type="ARBA" id="ARBA00022723"/>
    </source>
</evidence>
<dbReference type="PANTHER" id="PTHR45931">
    <property type="entry name" value="SI:CH211-59O9.10"/>
    <property type="match status" value="1"/>
</dbReference>
<dbReference type="InterPro" id="IPR051834">
    <property type="entry name" value="RING_finger_E3_ligase"/>
</dbReference>
<dbReference type="Gene3D" id="3.30.40.10">
    <property type="entry name" value="Zinc/RING finger domain, C3HC4 (zinc finger)"/>
    <property type="match status" value="1"/>
</dbReference>
<proteinExistence type="predicted"/>
<dbReference type="Pfam" id="PF13639">
    <property type="entry name" value="zf-RING_2"/>
    <property type="match status" value="1"/>
</dbReference>
<dbReference type="SMART" id="SM00184">
    <property type="entry name" value="RING"/>
    <property type="match status" value="1"/>
</dbReference>
<evidence type="ECO:0000313" key="7">
    <source>
        <dbReference type="Proteomes" id="UP000826271"/>
    </source>
</evidence>
<dbReference type="AlphaFoldDB" id="A0AAV6WJM8"/>
<reference evidence="6" key="1">
    <citation type="submission" date="2019-10" db="EMBL/GenBank/DDBJ databases">
        <authorList>
            <person name="Zhang R."/>
            <person name="Pan Y."/>
            <person name="Wang J."/>
            <person name="Ma R."/>
            <person name="Yu S."/>
        </authorList>
    </citation>
    <scope>NUCLEOTIDE SEQUENCE</scope>
    <source>
        <strain evidence="6">LA-IB0</strain>
        <tissue evidence="6">Leaf</tissue>
    </source>
</reference>
<dbReference type="GO" id="GO:0006511">
    <property type="term" value="P:ubiquitin-dependent protein catabolic process"/>
    <property type="evidence" value="ECO:0007669"/>
    <property type="project" value="TreeGrafter"/>
</dbReference>
<dbReference type="GO" id="GO:0005634">
    <property type="term" value="C:nucleus"/>
    <property type="evidence" value="ECO:0007669"/>
    <property type="project" value="TreeGrafter"/>
</dbReference>
<dbReference type="EMBL" id="WHWC01000013">
    <property type="protein sequence ID" value="KAG8371306.1"/>
    <property type="molecule type" value="Genomic_DNA"/>
</dbReference>
<organism evidence="6 7">
    <name type="scientific">Buddleja alternifolia</name>
    <dbReference type="NCBI Taxonomy" id="168488"/>
    <lineage>
        <taxon>Eukaryota</taxon>
        <taxon>Viridiplantae</taxon>
        <taxon>Streptophyta</taxon>
        <taxon>Embryophyta</taxon>
        <taxon>Tracheophyta</taxon>
        <taxon>Spermatophyta</taxon>
        <taxon>Magnoliopsida</taxon>
        <taxon>eudicotyledons</taxon>
        <taxon>Gunneridae</taxon>
        <taxon>Pentapetalae</taxon>
        <taxon>asterids</taxon>
        <taxon>lamiids</taxon>
        <taxon>Lamiales</taxon>
        <taxon>Scrophulariaceae</taxon>
        <taxon>Buddlejeae</taxon>
        <taxon>Buddleja</taxon>
    </lineage>
</organism>
<dbReference type="PANTHER" id="PTHR45931:SF16">
    <property type="entry name" value="RING_U-BOX SUPERFAMILY PROTEIN"/>
    <property type="match status" value="1"/>
</dbReference>
<sequence length="292" mass="33775">MSQPSWLPPLNSHQNYVVQVQASETLIPPNTHSTKVRKPAFLIKLTVTVDYYPEEATNNEDGFPGFSLDTTLHIDRNPKTLISSLREDVLNENFVPFQLDSCRWRETCHRFRFNPPPWTSLDDGEEISNRIVKYLLKLNRNPDNAKRKILCVNLEIRKAVRVPGEEFRSWMCWYEEQREVNPEFDDEYEDAISRPRDEIELLEEAMSFLTCKSASIASVNELESVIYNSDEEGGKSDDFGKSCSICLEEFLNGSRVTKLPCLHVFHGECVVRWLKGNHICPLCRHPLPIDDK</sequence>
<dbReference type="SUPFAM" id="SSF57850">
    <property type="entry name" value="RING/U-box"/>
    <property type="match status" value="1"/>
</dbReference>
<keyword evidence="2 4" id="KW-0863">Zinc-finger</keyword>
<dbReference type="SMART" id="SM00744">
    <property type="entry name" value="RINGv"/>
    <property type="match status" value="1"/>
</dbReference>
<dbReference type="InterPro" id="IPR013083">
    <property type="entry name" value="Znf_RING/FYVE/PHD"/>
</dbReference>
<keyword evidence="3" id="KW-0862">Zinc</keyword>
<evidence type="ECO:0000256" key="2">
    <source>
        <dbReference type="ARBA" id="ARBA00022771"/>
    </source>
</evidence>
<evidence type="ECO:0000259" key="5">
    <source>
        <dbReference type="PROSITE" id="PS50089"/>
    </source>
</evidence>
<evidence type="ECO:0000256" key="3">
    <source>
        <dbReference type="ARBA" id="ARBA00022833"/>
    </source>
</evidence>
<keyword evidence="1" id="KW-0479">Metal-binding</keyword>
<evidence type="ECO:0000256" key="4">
    <source>
        <dbReference type="PROSITE-ProRule" id="PRU00175"/>
    </source>
</evidence>
<feature type="domain" description="RING-type" evidence="5">
    <location>
        <begin position="243"/>
        <end position="284"/>
    </location>
</feature>
<name>A0AAV6WJM8_9LAMI</name>
<evidence type="ECO:0000313" key="6">
    <source>
        <dbReference type="EMBL" id="KAG8371306.1"/>
    </source>
</evidence>
<dbReference type="Proteomes" id="UP000826271">
    <property type="component" value="Unassembled WGS sequence"/>
</dbReference>
<comment type="caution">
    <text evidence="6">The sequence shown here is derived from an EMBL/GenBank/DDBJ whole genome shotgun (WGS) entry which is preliminary data.</text>
</comment>
<dbReference type="InterPro" id="IPR001841">
    <property type="entry name" value="Znf_RING"/>
</dbReference>
<protein>
    <recommendedName>
        <fullName evidence="5">RING-type domain-containing protein</fullName>
    </recommendedName>
</protein>
<dbReference type="GO" id="GO:0008270">
    <property type="term" value="F:zinc ion binding"/>
    <property type="evidence" value="ECO:0007669"/>
    <property type="project" value="UniProtKB-KW"/>
</dbReference>
<dbReference type="CDD" id="cd16454">
    <property type="entry name" value="RING-H2_PA-TM-RING"/>
    <property type="match status" value="1"/>
</dbReference>
<dbReference type="PROSITE" id="PS50089">
    <property type="entry name" value="ZF_RING_2"/>
    <property type="match status" value="1"/>
</dbReference>
<dbReference type="InterPro" id="IPR011016">
    <property type="entry name" value="Znf_RING-CH"/>
</dbReference>
<gene>
    <name evidence="6" type="ORF">BUALT_Bualt13G0074000</name>
</gene>
<dbReference type="GO" id="GO:0061630">
    <property type="term" value="F:ubiquitin protein ligase activity"/>
    <property type="evidence" value="ECO:0007669"/>
    <property type="project" value="TreeGrafter"/>
</dbReference>
<accession>A0AAV6WJM8</accession>